<keyword evidence="11" id="KW-0620">Polyamine biosynthesis</keyword>
<keyword evidence="4 11" id="KW-0210">Decarboxylase</keyword>
<evidence type="ECO:0000256" key="6">
    <source>
        <dbReference type="ARBA" id="ARBA00023066"/>
    </source>
</evidence>
<protein>
    <recommendedName>
        <fullName evidence="3 11">Carboxynorspermidine/carboxyspermidine decarboxylase</fullName>
        <shortName evidence="11">CANS DC/CAS DC</shortName>
        <shortName evidence="11">CANSDC/CASDC</shortName>
        <ecNumber evidence="2 11">4.1.1.96</ecNumber>
    </recommendedName>
</protein>
<comment type="subcellular location">
    <subcellularLocation>
        <location evidence="11">Cytoplasm</location>
    </subcellularLocation>
</comment>
<gene>
    <name evidence="14" type="ORF">DBW69_05325</name>
</gene>
<evidence type="ECO:0000256" key="8">
    <source>
        <dbReference type="ARBA" id="ARBA00025802"/>
    </source>
</evidence>
<keyword evidence="11" id="KW-0963">Cytoplasm</keyword>
<name>A0A368DWZ5_9PROT</name>
<dbReference type="Pfam" id="PF00278">
    <property type="entry name" value="Orn_DAP_Arg_deC"/>
    <property type="match status" value="1"/>
</dbReference>
<sequence>MLPTQSSGAGKFSDLDLSRLPSPCFVIDEIKLTENLQILKDIATATDAKILLALKAFSMWSLAPLINDYLAGCCASGLWEAQLAKKYFSGELSSFAPAFKPSEIEDIAALSSHLVFNNLSQHATFADVALRQGTETGLRINPQHSEGQTAKYDPSMTGSRLGQPLDQLMQLDRPEINGLHLHNLCEQGFDPLARTVAAIEPYLSAHKGRFQWLNLGGGHMLTQPDYNTEALIALLKRLSSDYAAQIYLEPGTAIAFDAGILVGEVLDVTDNDGPIAILDISATCHMPDVLEAPYRPAMLNEASEDGVNVTLGGPSCLAGDVIGTYTFPDMPERGQRLAFLDQAHYSMVKTTTFNGMRMPSIAIWNSQTDALKLVREFNFSDFERRLS</sequence>
<comment type="caution">
    <text evidence="14">The sequence shown here is derived from an EMBL/GenBank/DDBJ whole genome shotgun (WGS) entry which is preliminary data.</text>
</comment>
<feature type="binding site" evidence="12">
    <location>
        <position position="288"/>
    </location>
    <ligand>
        <name>substrate</name>
    </ligand>
</feature>
<keyword evidence="6 11" id="KW-0745">Spermidine biosynthesis</keyword>
<evidence type="ECO:0000256" key="4">
    <source>
        <dbReference type="ARBA" id="ARBA00022793"/>
    </source>
</evidence>
<comment type="function">
    <text evidence="11">Catalyzes the decarboxylation of carboxynorspermidine and carboxyspermidine.</text>
</comment>
<evidence type="ECO:0000313" key="15">
    <source>
        <dbReference type="Proteomes" id="UP000252132"/>
    </source>
</evidence>
<evidence type="ECO:0000256" key="7">
    <source>
        <dbReference type="ARBA" id="ARBA00023239"/>
    </source>
</evidence>
<keyword evidence="7 11" id="KW-0456">Lyase</keyword>
<dbReference type="GO" id="GO:0008836">
    <property type="term" value="F:diaminopimelate decarboxylase activity"/>
    <property type="evidence" value="ECO:0007669"/>
    <property type="project" value="TreeGrafter"/>
</dbReference>
<proteinExistence type="inferred from homology"/>
<dbReference type="InterPro" id="IPR022643">
    <property type="entry name" value="De-COase2_C"/>
</dbReference>
<dbReference type="EMBL" id="QOQF01000021">
    <property type="protein sequence ID" value="RCL76392.1"/>
    <property type="molecule type" value="Genomic_DNA"/>
</dbReference>
<dbReference type="PANTHER" id="PTHR43727">
    <property type="entry name" value="DIAMINOPIMELATE DECARBOXYLASE"/>
    <property type="match status" value="1"/>
</dbReference>
<reference evidence="14 15" key="1">
    <citation type="journal article" date="2018" name="Microbiome">
        <title>Fine metagenomic profile of the Mediterranean stratified and mixed water columns revealed by assembly and recruitment.</title>
        <authorList>
            <person name="Haro-Moreno J.M."/>
            <person name="Lopez-Perez M."/>
            <person name="De La Torre J.R."/>
            <person name="Picazo A."/>
            <person name="Camacho A."/>
            <person name="Rodriguez-Valera F."/>
        </authorList>
    </citation>
    <scope>NUCLEOTIDE SEQUENCE [LARGE SCALE GENOMIC DNA]</scope>
    <source>
        <strain evidence="14">MED-G55</strain>
    </source>
</reference>
<dbReference type="GO" id="GO:0008295">
    <property type="term" value="P:spermidine biosynthetic process"/>
    <property type="evidence" value="ECO:0007669"/>
    <property type="project" value="UniProtKB-KW"/>
</dbReference>
<feature type="domain" description="Orn/DAP/Arg decarboxylase 2 C-terminal" evidence="13">
    <location>
        <begin position="68"/>
        <end position="341"/>
    </location>
</feature>
<dbReference type="GO" id="GO:0009089">
    <property type="term" value="P:lysine biosynthetic process via diaminopimelate"/>
    <property type="evidence" value="ECO:0007669"/>
    <property type="project" value="TreeGrafter"/>
</dbReference>
<comment type="catalytic activity">
    <reaction evidence="10 11">
        <text>carboxynorspermidine + H(+) = norspermidine + CO2</text>
        <dbReference type="Rhea" id="RHEA:34099"/>
        <dbReference type="ChEBI" id="CHEBI:15378"/>
        <dbReference type="ChEBI" id="CHEBI:16526"/>
        <dbReference type="ChEBI" id="CHEBI:57920"/>
        <dbReference type="ChEBI" id="CHEBI:65070"/>
        <dbReference type="EC" id="4.1.1.96"/>
    </reaction>
</comment>
<comment type="subunit">
    <text evidence="11">Homodimer.</text>
</comment>
<organism evidence="14 15">
    <name type="scientific">PS1 clade bacterium</name>
    <dbReference type="NCBI Taxonomy" id="2175152"/>
    <lineage>
        <taxon>Bacteria</taxon>
        <taxon>Pseudomonadati</taxon>
        <taxon>Pseudomonadota</taxon>
        <taxon>Alphaproteobacteria</taxon>
        <taxon>PS1 clade</taxon>
    </lineage>
</organism>
<dbReference type="EC" id="4.1.1.96" evidence="2 11"/>
<evidence type="ECO:0000256" key="11">
    <source>
        <dbReference type="PIRNR" id="PIRNR038941"/>
    </source>
</evidence>
<dbReference type="AlphaFoldDB" id="A0A368DWZ5"/>
<dbReference type="InterPro" id="IPR005730">
    <property type="entry name" value="Nsp_de-COase"/>
</dbReference>
<keyword evidence="5 11" id="KW-0663">Pyridoxal phosphate</keyword>
<evidence type="ECO:0000256" key="9">
    <source>
        <dbReference type="ARBA" id="ARBA00047351"/>
    </source>
</evidence>
<evidence type="ECO:0000256" key="12">
    <source>
        <dbReference type="PIRSR" id="PIRSR038941-1"/>
    </source>
</evidence>
<dbReference type="InterPro" id="IPR009006">
    <property type="entry name" value="Ala_racemase/Decarboxylase_C"/>
</dbReference>
<dbReference type="Gene3D" id="2.40.37.10">
    <property type="entry name" value="Lyase, Ornithine Decarboxylase, Chain A, domain 1"/>
    <property type="match status" value="1"/>
</dbReference>
<dbReference type="Gene3D" id="3.20.20.10">
    <property type="entry name" value="Alanine racemase"/>
    <property type="match status" value="1"/>
</dbReference>
<comment type="catalytic activity">
    <reaction evidence="9 11">
        <text>carboxyspermidine + H(+) = spermidine + CO2</text>
        <dbReference type="Rhea" id="RHEA:34095"/>
        <dbReference type="ChEBI" id="CHEBI:15378"/>
        <dbReference type="ChEBI" id="CHEBI:16526"/>
        <dbReference type="ChEBI" id="CHEBI:57834"/>
        <dbReference type="ChEBI" id="CHEBI:65072"/>
        <dbReference type="EC" id="4.1.1.96"/>
    </reaction>
</comment>
<evidence type="ECO:0000259" key="13">
    <source>
        <dbReference type="Pfam" id="PF00278"/>
    </source>
</evidence>
<dbReference type="SUPFAM" id="SSF51419">
    <property type="entry name" value="PLP-binding barrel"/>
    <property type="match status" value="1"/>
</dbReference>
<evidence type="ECO:0000256" key="10">
    <source>
        <dbReference type="ARBA" id="ARBA00047389"/>
    </source>
</evidence>
<dbReference type="SUPFAM" id="SSF50621">
    <property type="entry name" value="Alanine racemase C-terminal domain-like"/>
    <property type="match status" value="1"/>
</dbReference>
<dbReference type="PANTHER" id="PTHR43727:SF1">
    <property type="entry name" value="CARBOXYNORSPERMIDINE_CARBOXYSPERMIDINE DECARBOXYLASE"/>
    <property type="match status" value="1"/>
</dbReference>
<comment type="cofactor">
    <cofactor evidence="1 11">
        <name>pyridoxal 5'-phosphate</name>
        <dbReference type="ChEBI" id="CHEBI:597326"/>
    </cofactor>
</comment>
<evidence type="ECO:0000256" key="3">
    <source>
        <dbReference type="ARBA" id="ARBA00013633"/>
    </source>
</evidence>
<evidence type="ECO:0000313" key="14">
    <source>
        <dbReference type="EMBL" id="RCL76392.1"/>
    </source>
</evidence>
<dbReference type="CDD" id="cd06829">
    <property type="entry name" value="PLPDE_III_CANSDC"/>
    <property type="match status" value="1"/>
</dbReference>
<comment type="similarity">
    <text evidence="8 11">Belongs to the Orn/Lys/Arg decarboxylase class-II family. NspC subfamily.</text>
</comment>
<dbReference type="PIRSF" id="PIRSF038941">
    <property type="entry name" value="NspC"/>
    <property type="match status" value="1"/>
</dbReference>
<accession>A0A368DWZ5</accession>
<dbReference type="GO" id="GO:0005737">
    <property type="term" value="C:cytoplasm"/>
    <property type="evidence" value="ECO:0007669"/>
    <property type="project" value="UniProtKB-SubCell"/>
</dbReference>
<dbReference type="InterPro" id="IPR029066">
    <property type="entry name" value="PLP-binding_barrel"/>
</dbReference>
<dbReference type="Proteomes" id="UP000252132">
    <property type="component" value="Unassembled WGS sequence"/>
</dbReference>
<evidence type="ECO:0000256" key="2">
    <source>
        <dbReference type="ARBA" id="ARBA00012259"/>
    </source>
</evidence>
<evidence type="ECO:0000256" key="1">
    <source>
        <dbReference type="ARBA" id="ARBA00001933"/>
    </source>
</evidence>
<evidence type="ECO:0000256" key="5">
    <source>
        <dbReference type="ARBA" id="ARBA00022898"/>
    </source>
</evidence>
<dbReference type="GO" id="GO:0045312">
    <property type="term" value="P:nor-spermidine biosynthetic process"/>
    <property type="evidence" value="ECO:0007669"/>
    <property type="project" value="InterPro"/>
</dbReference>